<dbReference type="AlphaFoldDB" id="A0A644WCY2"/>
<accession>A0A644WCY2</accession>
<gene>
    <name evidence="3" type="ORF">SDC9_46417</name>
</gene>
<proteinExistence type="predicted"/>
<dbReference type="PANTHER" id="PTHR47628">
    <property type="match status" value="1"/>
</dbReference>
<protein>
    <recommendedName>
        <fullName evidence="2">Leucine-binding protein domain-containing protein</fullName>
    </recommendedName>
</protein>
<dbReference type="Gene3D" id="3.40.50.2300">
    <property type="match status" value="2"/>
</dbReference>
<evidence type="ECO:0000259" key="2">
    <source>
        <dbReference type="Pfam" id="PF13458"/>
    </source>
</evidence>
<dbReference type="CDD" id="cd06358">
    <property type="entry name" value="PBP1_NHase"/>
    <property type="match status" value="1"/>
</dbReference>
<evidence type="ECO:0000256" key="1">
    <source>
        <dbReference type="ARBA" id="ARBA00022729"/>
    </source>
</evidence>
<comment type="caution">
    <text evidence="3">The sequence shown here is derived from an EMBL/GenBank/DDBJ whole genome shotgun (WGS) entry which is preliminary data.</text>
</comment>
<keyword evidence="1" id="KW-0732">Signal</keyword>
<dbReference type="Pfam" id="PF13458">
    <property type="entry name" value="Peripla_BP_6"/>
    <property type="match status" value="1"/>
</dbReference>
<dbReference type="EMBL" id="VSSQ01000714">
    <property type="protein sequence ID" value="MPM00194.1"/>
    <property type="molecule type" value="Genomic_DNA"/>
</dbReference>
<reference evidence="3" key="1">
    <citation type="submission" date="2019-08" db="EMBL/GenBank/DDBJ databases">
        <authorList>
            <person name="Kucharzyk K."/>
            <person name="Murdoch R.W."/>
            <person name="Higgins S."/>
            <person name="Loffler F."/>
        </authorList>
    </citation>
    <scope>NUCLEOTIDE SEQUENCE</scope>
</reference>
<name>A0A644WCY2_9ZZZZ</name>
<dbReference type="PANTHER" id="PTHR47628:SF1">
    <property type="entry name" value="ALIPHATIC AMIDASE EXPRESSION-REGULATING PROTEIN"/>
    <property type="match status" value="1"/>
</dbReference>
<dbReference type="InterPro" id="IPR028082">
    <property type="entry name" value="Peripla_BP_I"/>
</dbReference>
<dbReference type="InterPro" id="IPR028081">
    <property type="entry name" value="Leu-bd"/>
</dbReference>
<organism evidence="3">
    <name type="scientific">bioreactor metagenome</name>
    <dbReference type="NCBI Taxonomy" id="1076179"/>
    <lineage>
        <taxon>unclassified sequences</taxon>
        <taxon>metagenomes</taxon>
        <taxon>ecological metagenomes</taxon>
    </lineage>
</organism>
<dbReference type="SUPFAM" id="SSF53822">
    <property type="entry name" value="Periplasmic binding protein-like I"/>
    <property type="match status" value="1"/>
</dbReference>
<sequence>MTGPVRCFSISRKVNKRHINQITGPARFRVKFSIRRAKGDQRMGKRGAAPATPRATFAGVRGLRHSCRMKIGLILSHDGLAGLWTLGCQGGAILAAAELNAAGGVLGEEVEIVHIDSGETAQSAFRAAQRLAIEENVDAVIGLQSSNLRPAVRRGLAGLAPYIYTPHYEGGFCGPGTATLGITDAEVLIPSLDWMFTHRRARRFFFVGNRYIWPRVAHGTTETAIRMIGGEFVGDAFLSLGQRDYDETLLKIARARPDVVVVAMLGEDSVCFNRAFADAGLSRRIIRLNLAFEETQLLGVSDGCSENLFAAQPYFDSSRGHNRDDLAARYESCFSGELPSMTTNTVNCYDAIYLVAALADRIGRVDGHLMARFLRDRLPRAAAYRLIGRSDADAGVRLAEAEGVEFQVRETFMA</sequence>
<evidence type="ECO:0000313" key="3">
    <source>
        <dbReference type="EMBL" id="MPM00194.1"/>
    </source>
</evidence>
<feature type="domain" description="Leucine-binding protein" evidence="2">
    <location>
        <begin position="70"/>
        <end position="375"/>
    </location>
</feature>